<dbReference type="AlphaFoldDB" id="A0A7M6DQY6"/>
<feature type="chain" id="PRO_5029917935" evidence="1">
    <location>
        <begin position="24"/>
        <end position="185"/>
    </location>
</feature>
<keyword evidence="3" id="KW-1185">Reference proteome</keyword>
<dbReference type="EnsemblMetazoa" id="CLYHEMT023180.1">
    <property type="protein sequence ID" value="CLYHEMP023180.1"/>
    <property type="gene ID" value="CLYHEMG023180"/>
</dbReference>
<dbReference type="Gene3D" id="1.20.90.10">
    <property type="entry name" value="Phospholipase A2 domain"/>
    <property type="match status" value="1"/>
</dbReference>
<name>A0A7M6DQY6_9CNID</name>
<protein>
    <submittedName>
        <fullName evidence="2">Uncharacterized protein</fullName>
    </submittedName>
</protein>
<evidence type="ECO:0000313" key="3">
    <source>
        <dbReference type="Proteomes" id="UP000594262"/>
    </source>
</evidence>
<feature type="signal peptide" evidence="1">
    <location>
        <begin position="1"/>
        <end position="23"/>
    </location>
</feature>
<dbReference type="SUPFAM" id="SSF48619">
    <property type="entry name" value="Phospholipase A2, PLA2"/>
    <property type="match status" value="1"/>
</dbReference>
<dbReference type="PANTHER" id="PTHR37687">
    <property type="entry name" value="AGAP006772-PA"/>
    <property type="match status" value="1"/>
</dbReference>
<dbReference type="GO" id="GO:0006644">
    <property type="term" value="P:phospholipid metabolic process"/>
    <property type="evidence" value="ECO:0007669"/>
    <property type="project" value="InterPro"/>
</dbReference>
<dbReference type="Proteomes" id="UP000594262">
    <property type="component" value="Unplaced"/>
</dbReference>
<sequence length="185" mass="21565">MTRLMTSLSLCFWLSLIFTEGECHPDLSPCFEDTRLTNGCSIPWGIEFPYKEFFKPACERHDVCYVCGFTHNVQRKICDNSFYQNMVFLCHKREEEMNKQPSMLSTVSWLDIWKTLKGSWLVGKGMLKWLTQPSESLEHCLNGAKIYRDAVQNFAMKEYQLQAKEDCKMPCAEYMVNPKNNLTVA</sequence>
<dbReference type="GO" id="GO:0050482">
    <property type="term" value="P:arachidonate secretion"/>
    <property type="evidence" value="ECO:0007669"/>
    <property type="project" value="InterPro"/>
</dbReference>
<reference evidence="2" key="1">
    <citation type="submission" date="2021-01" db="UniProtKB">
        <authorList>
            <consortium name="EnsemblMetazoa"/>
        </authorList>
    </citation>
    <scope>IDENTIFICATION</scope>
</reference>
<accession>A0A7M6DQY6</accession>
<organism evidence="2 3">
    <name type="scientific">Clytia hemisphaerica</name>
    <dbReference type="NCBI Taxonomy" id="252671"/>
    <lineage>
        <taxon>Eukaryota</taxon>
        <taxon>Metazoa</taxon>
        <taxon>Cnidaria</taxon>
        <taxon>Hydrozoa</taxon>
        <taxon>Hydroidolina</taxon>
        <taxon>Leptothecata</taxon>
        <taxon>Obeliida</taxon>
        <taxon>Clytiidae</taxon>
        <taxon>Clytia</taxon>
    </lineage>
</organism>
<dbReference type="PANTHER" id="PTHR37687:SF1">
    <property type="entry name" value="AGAP006772-PA"/>
    <property type="match status" value="1"/>
</dbReference>
<dbReference type="GO" id="GO:0004623">
    <property type="term" value="F:phospholipase A2 activity"/>
    <property type="evidence" value="ECO:0007669"/>
    <property type="project" value="InterPro"/>
</dbReference>
<dbReference type="InterPro" id="IPR036444">
    <property type="entry name" value="PLipase_A2_dom_sf"/>
</dbReference>
<proteinExistence type="predicted"/>
<evidence type="ECO:0000256" key="1">
    <source>
        <dbReference type="SAM" id="SignalP"/>
    </source>
</evidence>
<evidence type="ECO:0000313" key="2">
    <source>
        <dbReference type="EnsemblMetazoa" id="CLYHEMP023180.1"/>
    </source>
</evidence>
<dbReference type="InterPro" id="IPR038875">
    <property type="entry name" value="PLA2_conodipine-like"/>
</dbReference>
<keyword evidence="1" id="KW-0732">Signal</keyword>
<dbReference type="OrthoDB" id="6017041at2759"/>